<dbReference type="AlphaFoldDB" id="A0A512HRN7"/>
<dbReference type="Gene3D" id="3.30.70.260">
    <property type="match status" value="1"/>
</dbReference>
<dbReference type="Gene3D" id="3.40.630.30">
    <property type="match status" value="1"/>
</dbReference>
<dbReference type="SUPFAM" id="SSF55729">
    <property type="entry name" value="Acyl-CoA N-acyltransferases (Nat)"/>
    <property type="match status" value="1"/>
</dbReference>
<evidence type="ECO:0000313" key="3">
    <source>
        <dbReference type="EMBL" id="GEO88117.1"/>
    </source>
</evidence>
<dbReference type="InterPro" id="IPR045865">
    <property type="entry name" value="ACT-like_dom_sf"/>
</dbReference>
<dbReference type="CDD" id="cd04301">
    <property type="entry name" value="NAT_SF"/>
    <property type="match status" value="1"/>
</dbReference>
<dbReference type="InterPro" id="IPR002912">
    <property type="entry name" value="ACT_dom"/>
</dbReference>
<dbReference type="Pfam" id="PF01842">
    <property type="entry name" value="ACT"/>
    <property type="match status" value="1"/>
</dbReference>
<gene>
    <name evidence="3" type="ORF">AFL01nite_04440</name>
</gene>
<keyword evidence="4" id="KW-1185">Reference proteome</keyword>
<feature type="domain" description="N-acetyltransferase" evidence="1">
    <location>
        <begin position="178"/>
        <end position="332"/>
    </location>
</feature>
<feature type="domain" description="ACT" evidence="2">
    <location>
        <begin position="4"/>
        <end position="81"/>
    </location>
</feature>
<protein>
    <recommendedName>
        <fullName evidence="5">GNAT family N-acetyltransferase</fullName>
    </recommendedName>
</protein>
<dbReference type="Proteomes" id="UP000321769">
    <property type="component" value="Unassembled WGS sequence"/>
</dbReference>
<dbReference type="EMBL" id="BJZQ01000001">
    <property type="protein sequence ID" value="GEO88117.1"/>
    <property type="molecule type" value="Genomic_DNA"/>
</dbReference>
<evidence type="ECO:0000313" key="4">
    <source>
        <dbReference type="Proteomes" id="UP000321769"/>
    </source>
</evidence>
<dbReference type="GO" id="GO:0016747">
    <property type="term" value="F:acyltransferase activity, transferring groups other than amino-acyl groups"/>
    <property type="evidence" value="ECO:0007669"/>
    <property type="project" value="InterPro"/>
</dbReference>
<sequence>MMWRVRTTLEDRPGVLAEIALACGKAGLNIESMQVFPGDPTVVDEFVVTAPEGFTDVQVAEVFDDAGGSGVAVTRTDPRDVVDEPTRYLNGVHEVLEGGRDVEEVLRELLETTPPDVADYAGHDVLDLRRRNGTSLRISRAVPFTSIERARAQALLSLVSDAGADLPPMQPTTVQRLPLVRPATLADIDAVAALHQRCSAETLYHRYQVPLRMPMTTRFTRRLVLPESGVAVVVQSGLDVVGHGVLERSGDDWRFHVLVEDAWQGRGVGSLLVRQGAGRARALGAERLTFVTAGSNDRLLRAVGGAGFAARVERHDGAVHITVGLATVTPIEG</sequence>
<dbReference type="OrthoDB" id="5516749at2"/>
<name>A0A512HRN7_9ACTN</name>
<dbReference type="PROSITE" id="PS51671">
    <property type="entry name" value="ACT"/>
    <property type="match status" value="1"/>
</dbReference>
<dbReference type="CDD" id="cd02116">
    <property type="entry name" value="ACT"/>
    <property type="match status" value="1"/>
</dbReference>
<dbReference type="SUPFAM" id="SSF55021">
    <property type="entry name" value="ACT-like"/>
    <property type="match status" value="1"/>
</dbReference>
<accession>A0A512HRN7</accession>
<comment type="caution">
    <text evidence="3">The sequence shown here is derived from an EMBL/GenBank/DDBJ whole genome shotgun (WGS) entry which is preliminary data.</text>
</comment>
<dbReference type="Pfam" id="PF00583">
    <property type="entry name" value="Acetyltransf_1"/>
    <property type="match status" value="1"/>
</dbReference>
<organism evidence="3 4">
    <name type="scientific">Aeromicrobium flavum</name>
    <dbReference type="NCBI Taxonomy" id="416568"/>
    <lineage>
        <taxon>Bacteria</taxon>
        <taxon>Bacillati</taxon>
        <taxon>Actinomycetota</taxon>
        <taxon>Actinomycetes</taxon>
        <taxon>Propionibacteriales</taxon>
        <taxon>Nocardioidaceae</taxon>
        <taxon>Aeromicrobium</taxon>
    </lineage>
</organism>
<dbReference type="InterPro" id="IPR016181">
    <property type="entry name" value="Acyl_CoA_acyltransferase"/>
</dbReference>
<evidence type="ECO:0000259" key="2">
    <source>
        <dbReference type="PROSITE" id="PS51671"/>
    </source>
</evidence>
<proteinExistence type="predicted"/>
<dbReference type="PROSITE" id="PS51186">
    <property type="entry name" value="GNAT"/>
    <property type="match status" value="1"/>
</dbReference>
<dbReference type="InterPro" id="IPR000182">
    <property type="entry name" value="GNAT_dom"/>
</dbReference>
<reference evidence="3 4" key="1">
    <citation type="submission" date="2019-07" db="EMBL/GenBank/DDBJ databases">
        <title>Whole genome shotgun sequence of Aeromicrobium flavum NBRC 107625.</title>
        <authorList>
            <person name="Hosoyama A."/>
            <person name="Uohara A."/>
            <person name="Ohji S."/>
            <person name="Ichikawa N."/>
        </authorList>
    </citation>
    <scope>NUCLEOTIDE SEQUENCE [LARGE SCALE GENOMIC DNA]</scope>
    <source>
        <strain evidence="3 4">NBRC 107625</strain>
    </source>
</reference>
<evidence type="ECO:0000259" key="1">
    <source>
        <dbReference type="PROSITE" id="PS51186"/>
    </source>
</evidence>
<evidence type="ECO:0008006" key="5">
    <source>
        <dbReference type="Google" id="ProtNLM"/>
    </source>
</evidence>